<keyword evidence="4" id="KW-0597">Phosphoprotein</keyword>
<protein>
    <recommendedName>
        <fullName evidence="7">DNA-directed RNA polymerase subunit</fullName>
    </recommendedName>
</protein>
<dbReference type="AlphaFoldDB" id="A0AAJ0D8V4"/>
<dbReference type="InterPro" id="IPR045113">
    <property type="entry name" value="Rpb7-like"/>
</dbReference>
<comment type="subcellular location">
    <subcellularLocation>
        <location evidence="1">Nucleus</location>
        <location evidence="1">Nucleolus</location>
    </subcellularLocation>
</comment>
<dbReference type="GO" id="GO:0006361">
    <property type="term" value="P:transcription initiation at RNA polymerase I promoter"/>
    <property type="evidence" value="ECO:0007669"/>
    <property type="project" value="UniProtKB-ARBA"/>
</dbReference>
<keyword evidence="6 7" id="KW-0539">Nucleus</keyword>
<comment type="caution">
    <text evidence="10">The sequence shown here is derived from an EMBL/GenBank/DDBJ whole genome shotgun (WGS) entry which is preliminary data.</text>
</comment>
<name>A0AAJ0D8V4_9PEZI</name>
<comment type="function">
    <text evidence="7">DNA-dependent RNA polymerase which catalyzes the transcription of DNA into RNA using the four ribonucleoside triphosphates as substrates.</text>
</comment>
<evidence type="ECO:0000313" key="11">
    <source>
        <dbReference type="Proteomes" id="UP001271007"/>
    </source>
</evidence>
<dbReference type="Gene3D" id="3.30.1490.120">
    <property type="entry name" value="RNA polymerase Rpb7-like, N-terminal domain"/>
    <property type="match status" value="1"/>
</dbReference>
<dbReference type="InterPro" id="IPR041178">
    <property type="entry name" value="RPA43_OB"/>
</dbReference>
<gene>
    <name evidence="10" type="ORF">LTR09_009492</name>
</gene>
<evidence type="ECO:0000256" key="3">
    <source>
        <dbReference type="ARBA" id="ARBA00022478"/>
    </source>
</evidence>
<feature type="domain" description="RPA43 OB" evidence="9">
    <location>
        <begin position="198"/>
        <end position="301"/>
    </location>
</feature>
<evidence type="ECO:0000256" key="5">
    <source>
        <dbReference type="ARBA" id="ARBA00023163"/>
    </source>
</evidence>
<evidence type="ECO:0000256" key="7">
    <source>
        <dbReference type="RuleBase" id="RU369086"/>
    </source>
</evidence>
<keyword evidence="5 7" id="KW-0804">Transcription</keyword>
<keyword evidence="11" id="KW-1185">Reference proteome</keyword>
<evidence type="ECO:0000256" key="2">
    <source>
        <dbReference type="ARBA" id="ARBA00005930"/>
    </source>
</evidence>
<evidence type="ECO:0000256" key="6">
    <source>
        <dbReference type="ARBA" id="ARBA00023242"/>
    </source>
</evidence>
<evidence type="ECO:0000259" key="9">
    <source>
        <dbReference type="Pfam" id="PF17875"/>
    </source>
</evidence>
<dbReference type="PANTHER" id="PTHR12709:SF5">
    <property type="entry name" value="DNA-DIRECTED RNA POLYMERASE I SUBUNIT RPA43"/>
    <property type="match status" value="1"/>
</dbReference>
<comment type="similarity">
    <text evidence="2">Belongs to the eukaryotic RPA43 RNA polymerase subunit family.</text>
</comment>
<dbReference type="Proteomes" id="UP001271007">
    <property type="component" value="Unassembled WGS sequence"/>
</dbReference>
<sequence length="307" mass="34011">MSTETPAATPDMAKKSRKDKKRKHEKHSEEDSTTHKSSKKRKHSHEGVEVPATQPTTQPEELRKKKHRKDKSQPFASSATAIPSTQTTSKLSNDQPLSKHSPFVQKTTSLYLPLSPAAYAIPLAGLCAEHISPLLLTYYPPLRGVVLSYSNPRISEHPDQAIATKTEDNKRERVLGKQLDEYAPSYLWLTATFTLFAPARGTWLEGYVNVQNEEMLGLVCYNYFNAVIEREKLPKDWRWVGDGTAGAAKRRGRDGRELVDGNGWFVDGQGDKVEGRVVFCVEGFEAGVEGGVGTVGIVGTMRGEGEK</sequence>
<organism evidence="10 11">
    <name type="scientific">Extremus antarcticus</name>
    <dbReference type="NCBI Taxonomy" id="702011"/>
    <lineage>
        <taxon>Eukaryota</taxon>
        <taxon>Fungi</taxon>
        <taxon>Dikarya</taxon>
        <taxon>Ascomycota</taxon>
        <taxon>Pezizomycotina</taxon>
        <taxon>Dothideomycetes</taxon>
        <taxon>Dothideomycetidae</taxon>
        <taxon>Mycosphaerellales</taxon>
        <taxon>Extremaceae</taxon>
        <taxon>Extremus</taxon>
    </lineage>
</organism>
<evidence type="ECO:0000256" key="1">
    <source>
        <dbReference type="ARBA" id="ARBA00004604"/>
    </source>
</evidence>
<dbReference type="GO" id="GO:0006362">
    <property type="term" value="P:transcription elongation by RNA polymerase I"/>
    <property type="evidence" value="ECO:0007669"/>
    <property type="project" value="UniProtKB-ARBA"/>
</dbReference>
<evidence type="ECO:0000313" key="10">
    <source>
        <dbReference type="EMBL" id="KAK3049314.1"/>
    </source>
</evidence>
<feature type="compositionally biased region" description="Basic residues" evidence="8">
    <location>
        <begin position="15"/>
        <end position="25"/>
    </location>
</feature>
<evidence type="ECO:0000256" key="8">
    <source>
        <dbReference type="SAM" id="MobiDB-lite"/>
    </source>
</evidence>
<proteinExistence type="inferred from homology"/>
<keyword evidence="3 7" id="KW-0240">DNA-directed RNA polymerase</keyword>
<dbReference type="GO" id="GO:0005736">
    <property type="term" value="C:RNA polymerase I complex"/>
    <property type="evidence" value="ECO:0007669"/>
    <property type="project" value="TreeGrafter"/>
</dbReference>
<dbReference type="InterPro" id="IPR036898">
    <property type="entry name" value="RNA_pol_Rpb7-like_N_sf"/>
</dbReference>
<reference evidence="10" key="1">
    <citation type="submission" date="2023-04" db="EMBL/GenBank/DDBJ databases">
        <title>Black Yeasts Isolated from many extreme environments.</title>
        <authorList>
            <person name="Coleine C."/>
            <person name="Stajich J.E."/>
            <person name="Selbmann L."/>
        </authorList>
    </citation>
    <scope>NUCLEOTIDE SEQUENCE</scope>
    <source>
        <strain evidence="10">CCFEE 5312</strain>
    </source>
</reference>
<evidence type="ECO:0000256" key="4">
    <source>
        <dbReference type="ARBA" id="ARBA00022553"/>
    </source>
</evidence>
<feature type="region of interest" description="Disordered" evidence="8">
    <location>
        <begin position="1"/>
        <end position="100"/>
    </location>
</feature>
<accession>A0AAJ0D8V4</accession>
<feature type="compositionally biased region" description="Polar residues" evidence="8">
    <location>
        <begin position="74"/>
        <end position="100"/>
    </location>
</feature>
<dbReference type="PANTHER" id="PTHR12709">
    <property type="entry name" value="DNA-DIRECTED RNA POLYMERASE II, III"/>
    <property type="match status" value="1"/>
</dbReference>
<dbReference type="FunFam" id="3.30.1490.120:FF:000004">
    <property type="entry name" value="RNA polymerase I subunit Rpa43"/>
    <property type="match status" value="1"/>
</dbReference>
<dbReference type="Gene3D" id="2.40.50.1060">
    <property type="match status" value="1"/>
</dbReference>
<dbReference type="Pfam" id="PF17875">
    <property type="entry name" value="RPA43_OB"/>
    <property type="match status" value="1"/>
</dbReference>
<dbReference type="EMBL" id="JAWDJX010000041">
    <property type="protein sequence ID" value="KAK3049314.1"/>
    <property type="molecule type" value="Genomic_DNA"/>
</dbReference>